<dbReference type="GO" id="GO:0071555">
    <property type="term" value="P:cell wall organization"/>
    <property type="evidence" value="ECO:0007669"/>
    <property type="project" value="UniProtKB-KW"/>
</dbReference>
<comment type="pathway">
    <text evidence="4 16">Cell wall biogenesis; peptidoglycan biosynthesis.</text>
</comment>
<feature type="active site" evidence="16">
    <location>
        <position position="308"/>
    </location>
</feature>
<dbReference type="InterPro" id="IPR011601">
    <property type="entry name" value="MurB_C"/>
</dbReference>
<evidence type="ECO:0000256" key="9">
    <source>
        <dbReference type="ARBA" id="ARBA00022857"/>
    </source>
</evidence>
<evidence type="ECO:0000256" key="14">
    <source>
        <dbReference type="ARBA" id="ARBA00023316"/>
    </source>
</evidence>
<comment type="function">
    <text evidence="2 16">Cell wall formation.</text>
</comment>
<dbReference type="InterPro" id="IPR006094">
    <property type="entry name" value="Oxid_FAD_bind_N"/>
</dbReference>
<dbReference type="Pfam" id="PF01565">
    <property type="entry name" value="FAD_binding_4"/>
    <property type="match status" value="1"/>
</dbReference>
<evidence type="ECO:0000256" key="7">
    <source>
        <dbReference type="ARBA" id="ARBA00022630"/>
    </source>
</evidence>
<dbReference type="GO" id="GO:0009252">
    <property type="term" value="P:peptidoglycan biosynthetic process"/>
    <property type="evidence" value="ECO:0007669"/>
    <property type="project" value="UniProtKB-UniRule"/>
</dbReference>
<dbReference type="PANTHER" id="PTHR21071:SF4">
    <property type="entry name" value="UDP-N-ACETYLENOLPYRUVOYLGLUCOSAMINE REDUCTASE"/>
    <property type="match status" value="1"/>
</dbReference>
<feature type="domain" description="FAD-binding PCMH-type" evidence="17">
    <location>
        <begin position="20"/>
        <end position="186"/>
    </location>
</feature>
<dbReference type="InterPro" id="IPR036635">
    <property type="entry name" value="MurB_C_sf"/>
</dbReference>
<evidence type="ECO:0000256" key="12">
    <source>
        <dbReference type="ARBA" id="ARBA00023002"/>
    </source>
</evidence>
<keyword evidence="14 16" id="KW-0961">Cell wall biogenesis/degradation</keyword>
<dbReference type="Pfam" id="PF02873">
    <property type="entry name" value="MurB_C"/>
    <property type="match status" value="1"/>
</dbReference>
<evidence type="ECO:0000256" key="8">
    <source>
        <dbReference type="ARBA" id="ARBA00022827"/>
    </source>
</evidence>
<proteinExistence type="inferred from homology"/>
<feature type="active site" evidence="16">
    <location>
        <position position="164"/>
    </location>
</feature>
<dbReference type="Gene3D" id="3.30.465.10">
    <property type="match status" value="1"/>
</dbReference>
<dbReference type="NCBIfam" id="NF010480">
    <property type="entry name" value="PRK13905.1"/>
    <property type="match status" value="1"/>
</dbReference>
<feature type="active site" description="Proton donor" evidence="16">
    <location>
        <position position="214"/>
    </location>
</feature>
<comment type="cofactor">
    <cofactor evidence="1 16">
        <name>FAD</name>
        <dbReference type="ChEBI" id="CHEBI:57692"/>
    </cofactor>
</comment>
<dbReference type="AlphaFoldDB" id="A0A1F5T036"/>
<dbReference type="GO" id="GO:0005829">
    <property type="term" value="C:cytosol"/>
    <property type="evidence" value="ECO:0007669"/>
    <property type="project" value="TreeGrafter"/>
</dbReference>
<evidence type="ECO:0000256" key="11">
    <source>
        <dbReference type="ARBA" id="ARBA00022984"/>
    </source>
</evidence>
<keyword evidence="6 16" id="KW-0132">Cell division</keyword>
<dbReference type="InterPro" id="IPR016167">
    <property type="entry name" value="FAD-bd_PCMH_sub1"/>
</dbReference>
<evidence type="ECO:0000256" key="15">
    <source>
        <dbReference type="ARBA" id="ARBA00048914"/>
    </source>
</evidence>
<keyword evidence="9 16" id="KW-0521">NADP</keyword>
<keyword evidence="13 16" id="KW-0131">Cell cycle</keyword>
<keyword evidence="7 16" id="KW-0285">Flavoprotein</keyword>
<dbReference type="GO" id="GO:0071949">
    <property type="term" value="F:FAD binding"/>
    <property type="evidence" value="ECO:0007669"/>
    <property type="project" value="InterPro"/>
</dbReference>
<dbReference type="InterPro" id="IPR003170">
    <property type="entry name" value="MurB"/>
</dbReference>
<dbReference type="InterPro" id="IPR016169">
    <property type="entry name" value="FAD-bd_PCMH_sub2"/>
</dbReference>
<accession>A0A1F5T036</accession>
<dbReference type="InterPro" id="IPR036318">
    <property type="entry name" value="FAD-bd_PCMH-like_sf"/>
</dbReference>
<reference evidence="18 19" key="1">
    <citation type="journal article" date="2016" name="Nat. Commun.">
        <title>Thousands of microbial genomes shed light on interconnected biogeochemical processes in an aquifer system.</title>
        <authorList>
            <person name="Anantharaman K."/>
            <person name="Brown C.T."/>
            <person name="Hug L.A."/>
            <person name="Sharon I."/>
            <person name="Castelle C.J."/>
            <person name="Probst A.J."/>
            <person name="Thomas B.C."/>
            <person name="Singh A."/>
            <person name="Wilkins M.J."/>
            <person name="Karaoz U."/>
            <person name="Brodie E.L."/>
            <person name="Williams K.H."/>
            <person name="Hubbard S.S."/>
            <person name="Banfield J.F."/>
        </authorList>
    </citation>
    <scope>NUCLEOTIDE SEQUENCE [LARGE SCALE GENOMIC DNA]</scope>
</reference>
<dbReference type="GO" id="GO:0051301">
    <property type="term" value="P:cell division"/>
    <property type="evidence" value="ECO:0007669"/>
    <property type="project" value="UniProtKB-KW"/>
</dbReference>
<dbReference type="InterPro" id="IPR016166">
    <property type="entry name" value="FAD-bd_PCMH"/>
</dbReference>
<evidence type="ECO:0000256" key="4">
    <source>
        <dbReference type="ARBA" id="ARBA00004752"/>
    </source>
</evidence>
<dbReference type="EC" id="1.3.1.98" evidence="16"/>
<comment type="caution">
    <text evidence="18">The sequence shown here is derived from an EMBL/GenBank/DDBJ whole genome shotgun (WGS) entry which is preliminary data.</text>
</comment>
<evidence type="ECO:0000256" key="10">
    <source>
        <dbReference type="ARBA" id="ARBA00022960"/>
    </source>
</evidence>
<dbReference type="HAMAP" id="MF_00037">
    <property type="entry name" value="MurB"/>
    <property type="match status" value="1"/>
</dbReference>
<evidence type="ECO:0000259" key="17">
    <source>
        <dbReference type="PROSITE" id="PS51387"/>
    </source>
</evidence>
<keyword evidence="10 16" id="KW-0133">Cell shape</keyword>
<comment type="subcellular location">
    <subcellularLocation>
        <location evidence="3 16">Cytoplasm</location>
    </subcellularLocation>
</comment>
<evidence type="ECO:0000256" key="3">
    <source>
        <dbReference type="ARBA" id="ARBA00004496"/>
    </source>
</evidence>
<dbReference type="SUPFAM" id="SSF56176">
    <property type="entry name" value="FAD-binding/transporter-associated domain-like"/>
    <property type="match status" value="1"/>
</dbReference>
<evidence type="ECO:0000313" key="19">
    <source>
        <dbReference type="Proteomes" id="UP000176915"/>
    </source>
</evidence>
<sequence length="314" mass="34582">MSLEKRIKKNYDLTSLTTIKIGGRAEYFVLVKNKRELIEAVNWAKTKKLPSLFLAGGSNTLITKKKIGGLVIKISGENYTVKGNIMSAWAGTGLTRLAQIAFDHGLSGLEWALGVPGSLGGAVRGNAGAYGSDISEQVSEVEAYDAVKGRVVRLSHRACAFSYRHSVFKERRNLYIVNVRLKLSQGQAAEITNSAKKNLRSRIKTNPKEPSAGCIFKNLEYKKLIKENYRLAEDLSAQRLFRGGKIGAAYLIDQLGLKGQARGGAKISERHANFIVNSGGATAQDVMNLISLIKKKVKARYKINLEEEVQYFDN</sequence>
<comment type="similarity">
    <text evidence="16">Belongs to the MurB family.</text>
</comment>
<dbReference type="Proteomes" id="UP000176915">
    <property type="component" value="Unassembled WGS sequence"/>
</dbReference>
<evidence type="ECO:0000256" key="1">
    <source>
        <dbReference type="ARBA" id="ARBA00001974"/>
    </source>
</evidence>
<dbReference type="PANTHER" id="PTHR21071">
    <property type="entry name" value="UDP-N-ACETYLENOLPYRUVOYLGLUCOSAMINE REDUCTASE"/>
    <property type="match status" value="1"/>
</dbReference>
<gene>
    <name evidence="16" type="primary">murB</name>
    <name evidence="18" type="ORF">A3H09_03170</name>
</gene>
<keyword evidence="11 16" id="KW-0573">Peptidoglycan synthesis</keyword>
<protein>
    <recommendedName>
        <fullName evidence="16">UDP-N-acetylenolpyruvoylglucosamine reductase</fullName>
        <ecNumber evidence="16">1.3.1.98</ecNumber>
    </recommendedName>
    <alternativeName>
        <fullName evidence="16">UDP-N-acetylmuramate dehydrogenase</fullName>
    </alternativeName>
</protein>
<dbReference type="GO" id="GO:0008360">
    <property type="term" value="P:regulation of cell shape"/>
    <property type="evidence" value="ECO:0007669"/>
    <property type="project" value="UniProtKB-KW"/>
</dbReference>
<dbReference type="GO" id="GO:0008762">
    <property type="term" value="F:UDP-N-acetylmuramate dehydrogenase activity"/>
    <property type="evidence" value="ECO:0007669"/>
    <property type="project" value="UniProtKB-UniRule"/>
</dbReference>
<evidence type="ECO:0000256" key="5">
    <source>
        <dbReference type="ARBA" id="ARBA00022490"/>
    </source>
</evidence>
<dbReference type="SUPFAM" id="SSF56194">
    <property type="entry name" value="Uridine diphospho-N-Acetylenolpyruvylglucosamine reductase, MurB, C-terminal domain"/>
    <property type="match status" value="1"/>
</dbReference>
<dbReference type="Gene3D" id="3.30.43.10">
    <property type="entry name" value="Uridine Diphospho-n-acetylenolpyruvylglucosamine Reductase, domain 2"/>
    <property type="match status" value="1"/>
</dbReference>
<evidence type="ECO:0000256" key="6">
    <source>
        <dbReference type="ARBA" id="ARBA00022618"/>
    </source>
</evidence>
<evidence type="ECO:0000256" key="13">
    <source>
        <dbReference type="ARBA" id="ARBA00023306"/>
    </source>
</evidence>
<dbReference type="NCBIfam" id="TIGR00179">
    <property type="entry name" value="murB"/>
    <property type="match status" value="1"/>
</dbReference>
<dbReference type="EMBL" id="MFFY01000005">
    <property type="protein sequence ID" value="OGF32093.1"/>
    <property type="molecule type" value="Genomic_DNA"/>
</dbReference>
<comment type="catalytic activity">
    <reaction evidence="15 16">
        <text>UDP-N-acetyl-alpha-D-muramate + NADP(+) = UDP-N-acetyl-3-O-(1-carboxyvinyl)-alpha-D-glucosamine + NADPH + H(+)</text>
        <dbReference type="Rhea" id="RHEA:12248"/>
        <dbReference type="ChEBI" id="CHEBI:15378"/>
        <dbReference type="ChEBI" id="CHEBI:57783"/>
        <dbReference type="ChEBI" id="CHEBI:58349"/>
        <dbReference type="ChEBI" id="CHEBI:68483"/>
        <dbReference type="ChEBI" id="CHEBI:70757"/>
        <dbReference type="EC" id="1.3.1.98"/>
    </reaction>
</comment>
<dbReference type="PROSITE" id="PS51387">
    <property type="entry name" value="FAD_PCMH"/>
    <property type="match status" value="1"/>
</dbReference>
<evidence type="ECO:0000256" key="16">
    <source>
        <dbReference type="HAMAP-Rule" id="MF_00037"/>
    </source>
</evidence>
<keyword evidence="5 16" id="KW-0963">Cytoplasm</keyword>
<evidence type="ECO:0000256" key="2">
    <source>
        <dbReference type="ARBA" id="ARBA00003921"/>
    </source>
</evidence>
<keyword evidence="8 16" id="KW-0274">FAD</keyword>
<dbReference type="UniPathway" id="UPA00219"/>
<organism evidence="18 19">
    <name type="scientific">Candidatus Falkowbacteria bacterium RIFCSPLOWO2_12_FULL_45_13</name>
    <dbReference type="NCBI Taxonomy" id="1797991"/>
    <lineage>
        <taxon>Bacteria</taxon>
        <taxon>Candidatus Falkowiibacteriota</taxon>
    </lineage>
</organism>
<keyword evidence="12 16" id="KW-0560">Oxidoreductase</keyword>
<name>A0A1F5T036_9BACT</name>
<dbReference type="Gene3D" id="3.90.78.10">
    <property type="entry name" value="UDP-N-acetylenolpyruvoylglucosamine reductase, C-terminal domain"/>
    <property type="match status" value="1"/>
</dbReference>
<evidence type="ECO:0000313" key="18">
    <source>
        <dbReference type="EMBL" id="OGF32093.1"/>
    </source>
</evidence>